<dbReference type="PANTHER" id="PTHR11516:SF60">
    <property type="entry name" value="PYRUVATE DEHYDROGENASE E1 COMPONENT SUBUNIT ALPHA"/>
    <property type="match status" value="1"/>
</dbReference>
<evidence type="ECO:0000259" key="6">
    <source>
        <dbReference type="Pfam" id="PF00676"/>
    </source>
</evidence>
<dbReference type="SUPFAM" id="SSF52518">
    <property type="entry name" value="Thiamin diphosphate-binding fold (THDP-binding)"/>
    <property type="match status" value="1"/>
</dbReference>
<evidence type="ECO:0000256" key="4">
    <source>
        <dbReference type="ARBA" id="ARBA00025211"/>
    </source>
</evidence>
<dbReference type="InterPro" id="IPR001017">
    <property type="entry name" value="DH_E1"/>
</dbReference>
<proteinExistence type="predicted"/>
<accession>A0A256FMT8</accession>
<evidence type="ECO:0000313" key="8">
    <source>
        <dbReference type="Proteomes" id="UP000216345"/>
    </source>
</evidence>
<dbReference type="CDD" id="cd02000">
    <property type="entry name" value="TPP_E1_PDC_ADC_BCADC"/>
    <property type="match status" value="1"/>
</dbReference>
<dbReference type="Proteomes" id="UP000216345">
    <property type="component" value="Unassembled WGS sequence"/>
</dbReference>
<dbReference type="EMBL" id="NNRK01000023">
    <property type="protein sequence ID" value="OYR16152.1"/>
    <property type="molecule type" value="Genomic_DNA"/>
</dbReference>
<evidence type="ECO:0000256" key="2">
    <source>
        <dbReference type="ARBA" id="ARBA00023002"/>
    </source>
</evidence>
<comment type="caution">
    <text evidence="7">The sequence shown here is derived from an EMBL/GenBank/DDBJ whole genome shotgun (WGS) entry which is preliminary data.</text>
</comment>
<name>A0A256FMT8_9HYPH</name>
<keyword evidence="2" id="KW-0560">Oxidoreductase</keyword>
<dbReference type="GO" id="GO:0006086">
    <property type="term" value="P:pyruvate decarboxylation to acetyl-CoA"/>
    <property type="evidence" value="ECO:0007669"/>
    <property type="project" value="TreeGrafter"/>
</dbReference>
<dbReference type="InterPro" id="IPR029061">
    <property type="entry name" value="THDP-binding"/>
</dbReference>
<comment type="function">
    <text evidence="4">The pyruvate dehydrogenase complex catalyzes the overall conversion of pyruvate to acetyl-CoA and CO(2). It contains multiple copies of three enzymatic components: pyruvate dehydrogenase (E1), dihydrolipoamide acetyltransferase (E2) and lipoamide dehydrogenase (E3).</text>
</comment>
<keyword evidence="3" id="KW-0786">Thiamine pyrophosphate</keyword>
<dbReference type="eggNOG" id="COG1071">
    <property type="taxonomic scope" value="Bacteria"/>
</dbReference>
<keyword evidence="8" id="KW-1185">Reference proteome</keyword>
<evidence type="ECO:0000256" key="1">
    <source>
        <dbReference type="ARBA" id="ARBA00001964"/>
    </source>
</evidence>
<protein>
    <submittedName>
        <fullName evidence="7">Thiamine pyrophosphate enzyme, C-terminal TPP binding domain protein</fullName>
    </submittedName>
</protein>
<dbReference type="Pfam" id="PF00676">
    <property type="entry name" value="E1_dh"/>
    <property type="match status" value="1"/>
</dbReference>
<dbReference type="GO" id="GO:0004739">
    <property type="term" value="F:pyruvate dehydrogenase (acetyl-transferring) activity"/>
    <property type="evidence" value="ECO:0007669"/>
    <property type="project" value="UniProtKB-EC"/>
</dbReference>
<organism evidence="7 8">
    <name type="scientific">Brucella rhizosphaerae</name>
    <dbReference type="NCBI Taxonomy" id="571254"/>
    <lineage>
        <taxon>Bacteria</taxon>
        <taxon>Pseudomonadati</taxon>
        <taxon>Pseudomonadota</taxon>
        <taxon>Alphaproteobacteria</taxon>
        <taxon>Hyphomicrobiales</taxon>
        <taxon>Brucellaceae</taxon>
        <taxon>Brucella/Ochrobactrum group</taxon>
        <taxon>Brucella</taxon>
    </lineage>
</organism>
<dbReference type="Gene3D" id="3.40.50.970">
    <property type="match status" value="1"/>
</dbReference>
<evidence type="ECO:0000256" key="3">
    <source>
        <dbReference type="ARBA" id="ARBA00023052"/>
    </source>
</evidence>
<reference evidence="7 8" key="1">
    <citation type="submission" date="2017-07" db="EMBL/GenBank/DDBJ databases">
        <title>Phylogenetic study on the rhizospheric bacterium Ochrobactrum sp. A44.</title>
        <authorList>
            <person name="Krzyzanowska D.M."/>
            <person name="Ossowicki A."/>
            <person name="Rajewska M."/>
            <person name="Maciag T."/>
            <person name="Kaczynski Z."/>
            <person name="Czerwicka M."/>
            <person name="Jafra S."/>
        </authorList>
    </citation>
    <scope>NUCLEOTIDE SEQUENCE [LARGE SCALE GENOMIC DNA]</scope>
    <source>
        <strain evidence="7 8">PR17</strain>
    </source>
</reference>
<gene>
    <name evidence="7" type="ORF">CEV32_4381</name>
</gene>
<dbReference type="InterPro" id="IPR050642">
    <property type="entry name" value="PDH_E1_Alpha_Subunit"/>
</dbReference>
<dbReference type="PANTHER" id="PTHR11516">
    <property type="entry name" value="PYRUVATE DEHYDROGENASE E1 COMPONENT, ALPHA SUBUNIT BACTERIAL AND ORGANELLAR"/>
    <property type="match status" value="1"/>
</dbReference>
<comment type="cofactor">
    <cofactor evidence="1">
        <name>thiamine diphosphate</name>
        <dbReference type="ChEBI" id="CHEBI:58937"/>
    </cofactor>
</comment>
<evidence type="ECO:0000313" key="7">
    <source>
        <dbReference type="EMBL" id="OYR16152.1"/>
    </source>
</evidence>
<dbReference type="AlphaFoldDB" id="A0A256FMT8"/>
<evidence type="ECO:0000256" key="5">
    <source>
        <dbReference type="ARBA" id="ARBA00051231"/>
    </source>
</evidence>
<feature type="domain" description="Dehydrogenase E1 component" evidence="6">
    <location>
        <begin position="28"/>
        <end position="322"/>
    </location>
</feature>
<sequence length="355" mass="38322">MKQKQQTSLSEAHVQNPSNSNLLELYRTMRRIRTFEERVGELFVRGQTAGSMLHLSIGEEAAAAGVCAAMQPQDTFTTHHRGHGIFLARGADPRQMMAEIGGKETGYCHGKGGSMHIADMALGHLGANAIVGGGIPSVVGAGLSSKYLKKNSVSLAFFGDGAMQQGILYESMNMAALWGLPVVFVCINNQYGMGTRVDQATANTAFDQRAHAFGLNGAIVDGIDVEEVKAAAQGLIDDARLGKPGFLSVTCYRFFGHARMDKSPYRAEAEEAEGRKKDPVKFTRDRLVTEGLAEETALDAMDSGITAEMDATIDFTVESKAPPLTSMFKDVYAVGEPEPEPVRTRIDRVLSRDEA</sequence>
<comment type="catalytic activity">
    <reaction evidence="5">
        <text>N(6)-[(R)-lipoyl]-L-lysyl-[protein] + pyruvate + H(+) = N(6)-[(R)-S(8)-acetyldihydrolipoyl]-L-lysyl-[protein] + CO2</text>
        <dbReference type="Rhea" id="RHEA:19189"/>
        <dbReference type="Rhea" id="RHEA-COMP:10474"/>
        <dbReference type="Rhea" id="RHEA-COMP:10478"/>
        <dbReference type="ChEBI" id="CHEBI:15361"/>
        <dbReference type="ChEBI" id="CHEBI:15378"/>
        <dbReference type="ChEBI" id="CHEBI:16526"/>
        <dbReference type="ChEBI" id="CHEBI:83099"/>
        <dbReference type="ChEBI" id="CHEBI:83111"/>
        <dbReference type="EC" id="1.2.4.1"/>
    </reaction>
</comment>